<evidence type="ECO:0000256" key="10">
    <source>
        <dbReference type="PROSITE-ProRule" id="PRU01193"/>
    </source>
</evidence>
<evidence type="ECO:0000259" key="12">
    <source>
        <dbReference type="PROSITE" id="PS51371"/>
    </source>
</evidence>
<dbReference type="FunFam" id="3.10.580.10:FF:000002">
    <property type="entry name" value="Magnesium/cobalt efflux protein CorC"/>
    <property type="match status" value="1"/>
</dbReference>
<evidence type="ECO:0000313" key="15">
    <source>
        <dbReference type="Proteomes" id="UP000539111"/>
    </source>
</evidence>
<dbReference type="InterPro" id="IPR044751">
    <property type="entry name" value="Ion_transp-like_CBS"/>
</dbReference>
<dbReference type="InterPro" id="IPR000644">
    <property type="entry name" value="CBS_dom"/>
</dbReference>
<proteinExistence type="inferred from homology"/>
<dbReference type="SMART" id="SM00116">
    <property type="entry name" value="CBS"/>
    <property type="match status" value="2"/>
</dbReference>
<dbReference type="Proteomes" id="UP000539111">
    <property type="component" value="Unassembled WGS sequence"/>
</dbReference>
<dbReference type="GO" id="GO:0005886">
    <property type="term" value="C:plasma membrane"/>
    <property type="evidence" value="ECO:0007669"/>
    <property type="project" value="UniProtKB-SubCell"/>
</dbReference>
<dbReference type="RefSeq" id="WP_237248787.1">
    <property type="nucleotide sequence ID" value="NZ_JACBZP010000001.1"/>
</dbReference>
<dbReference type="InterPro" id="IPR005170">
    <property type="entry name" value="Transptr-assoc_dom"/>
</dbReference>
<keyword evidence="8 10" id="KW-0472">Membrane</keyword>
<dbReference type="PROSITE" id="PS51371">
    <property type="entry name" value="CBS"/>
    <property type="match status" value="2"/>
</dbReference>
<dbReference type="CDD" id="cd04590">
    <property type="entry name" value="CBS_pair_CorC_HlyC_assoc"/>
    <property type="match status" value="1"/>
</dbReference>
<gene>
    <name evidence="14" type="ORF">BJY26_002988</name>
</gene>
<feature type="domain" description="CBS" evidence="12">
    <location>
        <begin position="208"/>
        <end position="268"/>
    </location>
</feature>
<name>A0A7Z0D4F2_9MICO</name>
<keyword evidence="15" id="KW-1185">Reference proteome</keyword>
<dbReference type="InterPro" id="IPR036318">
    <property type="entry name" value="FAD-bd_PCMH-like_sf"/>
</dbReference>
<comment type="similarity">
    <text evidence="2">Belongs to the UPF0053 family.</text>
</comment>
<dbReference type="PANTHER" id="PTHR22777:SF32">
    <property type="entry name" value="UPF0053 INNER MEMBRANE PROTEIN YFJD"/>
    <property type="match status" value="1"/>
</dbReference>
<organism evidence="14 15">
    <name type="scientific">Spelaeicoccus albus</name>
    <dbReference type="NCBI Taxonomy" id="1280376"/>
    <lineage>
        <taxon>Bacteria</taxon>
        <taxon>Bacillati</taxon>
        <taxon>Actinomycetota</taxon>
        <taxon>Actinomycetes</taxon>
        <taxon>Micrococcales</taxon>
        <taxon>Brevibacteriaceae</taxon>
        <taxon>Spelaeicoccus</taxon>
    </lineage>
</organism>
<dbReference type="GO" id="GO:0050660">
    <property type="term" value="F:flavin adenine dinucleotide binding"/>
    <property type="evidence" value="ECO:0007669"/>
    <property type="project" value="InterPro"/>
</dbReference>
<sequence>MIDVPTAGLIVAAVLLLALAGLLTAAETAMSFLPRSEASDIIATRRRGSRSLELTLEDLPSHVNVSTFVRICSEAAVGVCITLVVAEFLPSWWVVVIVAVASAAVLSFILVTVSPRTVGRRHAGTTARLTAPFLHGMRVLLGPVASLLVWFGNALTPARRYRQGPFVTSEELQDLVDRAGDTDELEEGERDMIQSVFKLGDTMVKSVMVPRTDLQCLTRDTTLTKAMDRFLLTGFSRAPVIGSSEDDIRGVVYLKDVARRMQADPESGTGTTVAQIAREPVFVPETKPIDDLLRQMQLESTHVAIVIDEYGGTAGLVTIEDILEEIVGEIDDEYDRSSVEVEDLPGGVKRVSTRLPVEDAGELFDLDLEDDEVTSVGGLLAKALGQVPVPGAAAEIHGLRLEAEPGVGRRHTISTLLVSKVPARHGDDETNDKEHE</sequence>
<dbReference type="PROSITE" id="PS51846">
    <property type="entry name" value="CNNM"/>
    <property type="match status" value="1"/>
</dbReference>
<dbReference type="Gene3D" id="3.10.580.10">
    <property type="entry name" value="CBS-domain"/>
    <property type="match status" value="1"/>
</dbReference>
<evidence type="ECO:0000256" key="9">
    <source>
        <dbReference type="PROSITE-ProRule" id="PRU00703"/>
    </source>
</evidence>
<evidence type="ECO:0000256" key="1">
    <source>
        <dbReference type="ARBA" id="ARBA00004651"/>
    </source>
</evidence>
<evidence type="ECO:0000256" key="2">
    <source>
        <dbReference type="ARBA" id="ARBA00006337"/>
    </source>
</evidence>
<evidence type="ECO:0000256" key="7">
    <source>
        <dbReference type="ARBA" id="ARBA00023122"/>
    </source>
</evidence>
<evidence type="ECO:0000259" key="13">
    <source>
        <dbReference type="PROSITE" id="PS51846"/>
    </source>
</evidence>
<comment type="subcellular location">
    <subcellularLocation>
        <location evidence="1">Cell membrane</location>
        <topology evidence="1">Multi-pass membrane protein</topology>
    </subcellularLocation>
</comment>
<reference evidence="14 15" key="1">
    <citation type="submission" date="2020-07" db="EMBL/GenBank/DDBJ databases">
        <title>Sequencing the genomes of 1000 actinobacteria strains.</title>
        <authorList>
            <person name="Klenk H.-P."/>
        </authorList>
    </citation>
    <scope>NUCLEOTIDE SEQUENCE [LARGE SCALE GENOMIC DNA]</scope>
    <source>
        <strain evidence="14 15">DSM 26341</strain>
    </source>
</reference>
<accession>A0A7Z0D4F2</accession>
<keyword evidence="7 9" id="KW-0129">CBS domain</keyword>
<feature type="domain" description="CBS" evidence="12">
    <location>
        <begin position="276"/>
        <end position="333"/>
    </location>
</feature>
<dbReference type="EMBL" id="JACBZP010000001">
    <property type="protein sequence ID" value="NYI68682.1"/>
    <property type="molecule type" value="Genomic_DNA"/>
</dbReference>
<dbReference type="SUPFAM" id="SSF54631">
    <property type="entry name" value="CBS-domain pair"/>
    <property type="match status" value="1"/>
</dbReference>
<dbReference type="AlphaFoldDB" id="A0A7Z0D4F2"/>
<keyword evidence="5" id="KW-0677">Repeat</keyword>
<dbReference type="PANTHER" id="PTHR22777">
    <property type="entry name" value="HEMOLYSIN-RELATED"/>
    <property type="match status" value="1"/>
</dbReference>
<evidence type="ECO:0000256" key="8">
    <source>
        <dbReference type="ARBA" id="ARBA00023136"/>
    </source>
</evidence>
<evidence type="ECO:0000256" key="5">
    <source>
        <dbReference type="ARBA" id="ARBA00022737"/>
    </source>
</evidence>
<keyword evidence="3" id="KW-1003">Cell membrane</keyword>
<dbReference type="SUPFAM" id="SSF56176">
    <property type="entry name" value="FAD-binding/transporter-associated domain-like"/>
    <property type="match status" value="1"/>
</dbReference>
<dbReference type="SMART" id="SM01091">
    <property type="entry name" value="CorC_HlyC"/>
    <property type="match status" value="1"/>
</dbReference>
<evidence type="ECO:0000313" key="14">
    <source>
        <dbReference type="EMBL" id="NYI68682.1"/>
    </source>
</evidence>
<dbReference type="Pfam" id="PF01595">
    <property type="entry name" value="CNNM"/>
    <property type="match status" value="1"/>
</dbReference>
<keyword evidence="6 10" id="KW-1133">Transmembrane helix</keyword>
<protein>
    <submittedName>
        <fullName evidence="14">CBS domain containing-hemolysin-like protein</fullName>
    </submittedName>
</protein>
<keyword evidence="4 10" id="KW-0812">Transmembrane</keyword>
<feature type="domain" description="CNNM transmembrane" evidence="13">
    <location>
        <begin position="2"/>
        <end position="189"/>
    </location>
</feature>
<dbReference type="InterPro" id="IPR002550">
    <property type="entry name" value="CNNM"/>
</dbReference>
<evidence type="ECO:0000256" key="4">
    <source>
        <dbReference type="ARBA" id="ARBA00022692"/>
    </source>
</evidence>
<evidence type="ECO:0000256" key="11">
    <source>
        <dbReference type="SAM" id="Phobius"/>
    </source>
</evidence>
<feature type="transmembrane region" description="Helical" evidence="11">
    <location>
        <begin position="133"/>
        <end position="152"/>
    </location>
</feature>
<evidence type="ECO:0000256" key="3">
    <source>
        <dbReference type="ARBA" id="ARBA00022475"/>
    </source>
</evidence>
<dbReference type="Pfam" id="PF00571">
    <property type="entry name" value="CBS"/>
    <property type="match status" value="2"/>
</dbReference>
<dbReference type="InterPro" id="IPR016169">
    <property type="entry name" value="FAD-bd_PCMH_sub2"/>
</dbReference>
<dbReference type="Pfam" id="PF03471">
    <property type="entry name" value="CorC_HlyC"/>
    <property type="match status" value="1"/>
</dbReference>
<dbReference type="Gene3D" id="3.30.465.10">
    <property type="match status" value="1"/>
</dbReference>
<comment type="caution">
    <text evidence="14">The sequence shown here is derived from an EMBL/GenBank/DDBJ whole genome shotgun (WGS) entry which is preliminary data.</text>
</comment>
<dbReference type="InterPro" id="IPR046342">
    <property type="entry name" value="CBS_dom_sf"/>
</dbReference>
<feature type="transmembrane region" description="Helical" evidence="11">
    <location>
        <begin position="92"/>
        <end position="113"/>
    </location>
</feature>
<evidence type="ECO:0000256" key="6">
    <source>
        <dbReference type="ARBA" id="ARBA00022989"/>
    </source>
</evidence>